<dbReference type="PROSITE" id="PS50172">
    <property type="entry name" value="BRCT"/>
    <property type="match status" value="3"/>
</dbReference>
<dbReference type="GO" id="GO:0007095">
    <property type="term" value="P:mitotic G2 DNA damage checkpoint signaling"/>
    <property type="evidence" value="ECO:0007669"/>
    <property type="project" value="TreeGrafter"/>
</dbReference>
<dbReference type="GO" id="GO:0006270">
    <property type="term" value="P:DNA replication initiation"/>
    <property type="evidence" value="ECO:0007669"/>
    <property type="project" value="TreeGrafter"/>
</dbReference>
<feature type="compositionally biased region" description="Basic and acidic residues" evidence="2">
    <location>
        <begin position="1086"/>
        <end position="1095"/>
    </location>
</feature>
<evidence type="ECO:0000259" key="3">
    <source>
        <dbReference type="PROSITE" id="PS50172"/>
    </source>
</evidence>
<feature type="compositionally biased region" description="Gly residues" evidence="2">
    <location>
        <begin position="1185"/>
        <end position="1196"/>
    </location>
</feature>
<dbReference type="Proteomes" id="UP000243876">
    <property type="component" value="Unassembled WGS sequence"/>
</dbReference>
<feature type="compositionally biased region" description="Polar residues" evidence="2">
    <location>
        <begin position="1038"/>
        <end position="1054"/>
    </location>
</feature>
<organism evidence="4 5">
    <name type="scientific">Sporidiobolus salmonicolor</name>
    <name type="common">Yeast-like fungus</name>
    <name type="synonym">Sporobolomyces salmonicolor</name>
    <dbReference type="NCBI Taxonomy" id="5005"/>
    <lineage>
        <taxon>Eukaryota</taxon>
        <taxon>Fungi</taxon>
        <taxon>Dikarya</taxon>
        <taxon>Basidiomycota</taxon>
        <taxon>Pucciniomycotina</taxon>
        <taxon>Microbotryomycetes</taxon>
        <taxon>Sporidiobolales</taxon>
        <taxon>Sporidiobolaceae</taxon>
        <taxon>Sporobolomyces</taxon>
    </lineage>
</organism>
<evidence type="ECO:0000256" key="2">
    <source>
        <dbReference type="SAM" id="MobiDB-lite"/>
    </source>
</evidence>
<keyword evidence="5" id="KW-1185">Reference proteome</keyword>
<feature type="domain" description="BRCT" evidence="3">
    <location>
        <begin position="528"/>
        <end position="619"/>
    </location>
</feature>
<evidence type="ECO:0000313" key="4">
    <source>
        <dbReference type="EMBL" id="CEQ42031.1"/>
    </source>
</evidence>
<dbReference type="EMBL" id="CENE01000020">
    <property type="protein sequence ID" value="CEQ42031.1"/>
    <property type="molecule type" value="Genomic_DNA"/>
</dbReference>
<feature type="compositionally biased region" description="Acidic residues" evidence="2">
    <location>
        <begin position="42"/>
        <end position="60"/>
    </location>
</feature>
<dbReference type="InterPro" id="IPR036420">
    <property type="entry name" value="BRCT_dom_sf"/>
</dbReference>
<feature type="compositionally biased region" description="Basic and acidic residues" evidence="2">
    <location>
        <begin position="862"/>
        <end position="874"/>
    </location>
</feature>
<accession>A0A0D6EQB1</accession>
<dbReference type="OrthoDB" id="251770at2759"/>
<dbReference type="InterPro" id="IPR001357">
    <property type="entry name" value="BRCT_dom"/>
</dbReference>
<name>A0A0D6EQB1_SPOSA</name>
<feature type="region of interest" description="Disordered" evidence="2">
    <location>
        <begin position="853"/>
        <end position="1148"/>
    </location>
</feature>
<protein>
    <submittedName>
        <fullName evidence="4">SPOSA6832_03808-mRNA-1:cds</fullName>
    </submittedName>
</protein>
<dbReference type="CDD" id="cd00027">
    <property type="entry name" value="BRCT"/>
    <property type="match status" value="2"/>
</dbReference>
<keyword evidence="1" id="KW-0677">Repeat</keyword>
<dbReference type="SMART" id="SM00292">
    <property type="entry name" value="BRCT"/>
    <property type="match status" value="4"/>
</dbReference>
<feature type="domain" description="BRCT" evidence="3">
    <location>
        <begin position="755"/>
        <end position="832"/>
    </location>
</feature>
<feature type="compositionally biased region" description="Basic and acidic residues" evidence="2">
    <location>
        <begin position="32"/>
        <end position="41"/>
    </location>
</feature>
<feature type="compositionally biased region" description="Polar residues" evidence="2">
    <location>
        <begin position="894"/>
        <end position="905"/>
    </location>
</feature>
<proteinExistence type="predicted"/>
<dbReference type="PANTHER" id="PTHR13561:SF20">
    <property type="entry name" value="DNA TOPOISOMERASE 2-BINDING PROTEIN 1"/>
    <property type="match status" value="1"/>
</dbReference>
<feature type="region of interest" description="Disordered" evidence="2">
    <location>
        <begin position="1183"/>
        <end position="1210"/>
    </location>
</feature>
<feature type="compositionally biased region" description="Polar residues" evidence="2">
    <location>
        <begin position="1096"/>
        <end position="1121"/>
    </location>
</feature>
<dbReference type="Pfam" id="PF12738">
    <property type="entry name" value="PTCB-BRCT"/>
    <property type="match status" value="1"/>
</dbReference>
<reference evidence="5" key="1">
    <citation type="submission" date="2015-02" db="EMBL/GenBank/DDBJ databases">
        <authorList>
            <person name="Gon?alves P."/>
        </authorList>
    </citation>
    <scope>NUCLEOTIDE SEQUENCE [LARGE SCALE GENOMIC DNA]</scope>
</reference>
<dbReference type="PANTHER" id="PTHR13561">
    <property type="entry name" value="DNA REPLICATION REGULATOR DPB11-RELATED"/>
    <property type="match status" value="1"/>
</dbReference>
<evidence type="ECO:0000313" key="5">
    <source>
        <dbReference type="Proteomes" id="UP000243876"/>
    </source>
</evidence>
<evidence type="ECO:0000256" key="1">
    <source>
        <dbReference type="ARBA" id="ARBA00022737"/>
    </source>
</evidence>
<sequence>MAPPTRFKGGGGKKGPRQVSSRRQPKMTLRPAPERSSKGAEADEEHPGEEEEAEEEGGEEQYDHLKALQGERKPLEGWRVTVSGCSGHKEDLLKMAEEYGAERHAGLQEDTTHLITDHPGGAKYKIALERRMHVMLPSWLSAVREAWMSGNEVDYDEASVMLFLLAARKHADHNCITRLSANTPCSLYTAWSRREYKDDFKYRLLAAGAQLVSTLDNSVTHLIVASPSSPHSPTPSSDKLLHARKHRGRLHPDFQVVWEGWAREAIKFGGRREARDMAWEWRKDGFEPEENVEWAVRAPPLRRLLDTSSFGAVDNAPVASNSSRSIVRTNSRGASASRRFTGYDAFVDVEGDSRSAAAAYDLSNGKILKKRRKGERAGSAFPDPSQGDHESLIEVFVASQDAGNESRFADADLSTDLPHPDTLATSREGPSEQGEMAYELVEGRVGIERTKKSKSAIKALSLKRSLATLDDQANPVRVKKAFGAIIDEPQEKGIPSAQDDSAFFEGGDLDLSSAKADLGTNSSSQSSEDSPIFTGLTLALMELKGPEPSAIKRTIESRGGHAIIDANAEELERAHWIVVDYVEAPDRFTNSTDPRVVTVCWLELCIFTVTVLTPANRILDRADKLRLHFSGFGPEEEPIMHHNRRFVKAIGATSTTLFDRTNTHLIVAALDADPTLTPSQLDGKANPKIAKAGQWGVEIRSMSWLRKWARETAEAATAIHEDAKGKGKARARGTEITNEVELSEKGDAALEEDETLRGPLYDCVVFFSTKIDINRQHLAHIVEDLGGTAARQYSDAVTHFVHSGTKASDSYKDFKAAKKAGALIVHPWWVEEASLFPPFRLRKHWLTSDRRNQCGRTASRVSESDFPHTFDSRKGGQLFDMGMSMHASSPPRVSPSTGKSPSKLSLGSPGVGKGEEEMGRKKAHRALEREEDHEGTEKAASHSPSPEPRRRRSDTTATEVDQGGFDGRRSQHSPAEPHHVALSTTLQDDDRSPPPLVEPVATSSSAPLIHRPADFNDATSSDPFEIPPLRSEIRPAQNEPNPSKSALREQTTLLLAQLVEQPHGDQSRGAGRTRSALGKKKPVAFQDKRRDDTDARNASQSSLVSANGSTTAPQSAPSNVSLGAVTPPAPAPPQQARLPGFPFDPSQATQDLYAEGDQSMYVRYDNPAEAAAREQIRLALAAAGSGLGSGQGAAGRGGRRYSGREHWSED</sequence>
<dbReference type="Pfam" id="PF00533">
    <property type="entry name" value="BRCT"/>
    <property type="match status" value="1"/>
</dbReference>
<feature type="region of interest" description="Disordered" evidence="2">
    <location>
        <begin position="1"/>
        <end position="60"/>
    </location>
</feature>
<dbReference type="Gene3D" id="3.40.50.10190">
    <property type="entry name" value="BRCT domain"/>
    <property type="match status" value="5"/>
</dbReference>
<feature type="compositionally biased region" description="Basic and acidic residues" evidence="2">
    <location>
        <begin position="913"/>
        <end position="940"/>
    </location>
</feature>
<dbReference type="SUPFAM" id="SSF52113">
    <property type="entry name" value="BRCT domain"/>
    <property type="match status" value="3"/>
</dbReference>
<feature type="region of interest" description="Disordered" evidence="2">
    <location>
        <begin position="409"/>
        <end position="435"/>
    </location>
</feature>
<feature type="domain" description="BRCT" evidence="3">
    <location>
        <begin position="70"/>
        <end position="140"/>
    </location>
</feature>
<dbReference type="AlphaFoldDB" id="A0A0D6EQB1"/>
<gene>
    <name evidence="4" type="primary">SPOSA6832_03808</name>
</gene>
<dbReference type="GO" id="GO:0033314">
    <property type="term" value="P:mitotic DNA replication checkpoint signaling"/>
    <property type="evidence" value="ECO:0007669"/>
    <property type="project" value="TreeGrafter"/>
</dbReference>